<dbReference type="GO" id="GO:0016301">
    <property type="term" value="F:kinase activity"/>
    <property type="evidence" value="ECO:0007669"/>
    <property type="project" value="UniProtKB-KW"/>
</dbReference>
<evidence type="ECO:0000256" key="2">
    <source>
        <dbReference type="ARBA" id="ARBA00022777"/>
    </source>
</evidence>
<feature type="domain" description="Histidine kinase" evidence="5">
    <location>
        <begin position="552"/>
        <end position="745"/>
    </location>
</feature>
<feature type="transmembrane region" description="Helical" evidence="4">
    <location>
        <begin position="308"/>
        <end position="330"/>
    </location>
</feature>
<evidence type="ECO:0000259" key="5">
    <source>
        <dbReference type="PROSITE" id="PS50109"/>
    </source>
</evidence>
<dbReference type="SMART" id="SM00387">
    <property type="entry name" value="HATPase_c"/>
    <property type="match status" value="1"/>
</dbReference>
<dbReference type="CDD" id="cd16917">
    <property type="entry name" value="HATPase_UhpB-NarQ-NarX-like"/>
    <property type="match status" value="1"/>
</dbReference>
<keyword evidence="7" id="KW-1185">Reference proteome</keyword>
<accession>A0A1S8CWF4</accession>
<feature type="transmembrane region" description="Helical" evidence="4">
    <location>
        <begin position="371"/>
        <end position="395"/>
    </location>
</feature>
<feature type="transmembrane region" description="Helical" evidence="4">
    <location>
        <begin position="182"/>
        <end position="204"/>
    </location>
</feature>
<keyword evidence="1" id="KW-0808">Transferase</keyword>
<dbReference type="InterPro" id="IPR036890">
    <property type="entry name" value="HATPase_C_sf"/>
</dbReference>
<gene>
    <name evidence="6" type="ORF">BKE30_03430</name>
</gene>
<dbReference type="SUPFAM" id="SSF55874">
    <property type="entry name" value="ATPase domain of HSP90 chaperone/DNA topoisomerase II/histidine kinase"/>
    <property type="match status" value="1"/>
</dbReference>
<dbReference type="PANTHER" id="PTHR24421">
    <property type="entry name" value="NITRATE/NITRITE SENSOR PROTEIN NARX-RELATED"/>
    <property type="match status" value="1"/>
</dbReference>
<feature type="transmembrane region" description="Helical" evidence="4">
    <location>
        <begin position="401"/>
        <end position="419"/>
    </location>
</feature>
<reference evidence="6 7" key="1">
    <citation type="submission" date="2016-10" db="EMBL/GenBank/DDBJ databases">
        <title>Draft Genome sequence of Alkanindiges sp. strain H1.</title>
        <authorList>
            <person name="Subhash Y."/>
            <person name="Lee S."/>
        </authorList>
    </citation>
    <scope>NUCLEOTIDE SEQUENCE [LARGE SCALE GENOMIC DNA]</scope>
    <source>
        <strain evidence="6 7">H1</strain>
    </source>
</reference>
<feature type="transmembrane region" description="Helical" evidence="4">
    <location>
        <begin position="12"/>
        <end position="33"/>
    </location>
</feature>
<keyword evidence="4" id="KW-0812">Transmembrane</keyword>
<dbReference type="OrthoDB" id="9797605at2"/>
<evidence type="ECO:0000256" key="1">
    <source>
        <dbReference type="ARBA" id="ARBA00022679"/>
    </source>
</evidence>
<keyword evidence="4" id="KW-0472">Membrane</keyword>
<dbReference type="InterPro" id="IPR003594">
    <property type="entry name" value="HATPase_dom"/>
</dbReference>
<dbReference type="PROSITE" id="PS50109">
    <property type="entry name" value="HIS_KIN"/>
    <property type="match status" value="1"/>
</dbReference>
<dbReference type="AlphaFoldDB" id="A0A1S8CWF4"/>
<evidence type="ECO:0000313" key="6">
    <source>
        <dbReference type="EMBL" id="ONG41506.1"/>
    </source>
</evidence>
<feature type="transmembrane region" description="Helical" evidence="4">
    <location>
        <begin position="251"/>
        <end position="271"/>
    </location>
</feature>
<dbReference type="GO" id="GO:0000160">
    <property type="term" value="P:phosphorelay signal transduction system"/>
    <property type="evidence" value="ECO:0007669"/>
    <property type="project" value="UniProtKB-KW"/>
</dbReference>
<sequence>MPKLALTPGTRLIFATSFIVACLLVTIACALHQPYSGLRLAVAEQANHSKLQQPENHIVVTGTIHPQIPVGARLVSLQAGSNSPWSLTADDLTEDPHFLESYAAMQQLFERQTALHAQLKQQQFIRIGWQLKPEQPVTYTEIPVAASRPLASLPVVFWFQLAVSALGFLLGCWIWALRPQDIAAQVFAGLNAMYPVFAFAAAIYSTRDLALNGQLLHALVIVNTAGALLYGSALLSLFLVYPKVLVRPAKLWLIPAFFILWLVADSLYLLPEPSMGGDLPVTLQMLGAIMLAIWQWRINRNDPRARAALRWFATCILVSCGLFVFLVQSIQLLGIETSLSQGYAFGFFLLVTIGIAVGLKRYRLFALDQWAFGILFWLGGAIVLILLDALLIMVLSPTVSFGLALLICGLLWLPVRGMLQRRFLVKEGLKQEELFQAVLDISFANTEQNRRQQWQQLLHRLFQPLEIDEIPHGELLVLPFSGNQPALNADGLALLLPAIGDIPALRVQYPRQGRGLFSGQDCNLTRHLITLIQRADDSRFAYDRGASEERSRIARDLHDDIGSRLLSGLHQQDLHQTKQVIRQSIADMRTIISGMTGTGLALNMVLDALHQETAQRLQESGIALDWTVKLEDDTVPLNYQTYKNYISIMRELLSNIIKYAQASSVTVRISHQDGVLLTALQDDGTGFNLEHQAHIVTTAGSMGTGSGHGLNNLKQRMQVLNAQLEVQPPPEQGGTSLCIQIPLACS</sequence>
<keyword evidence="2" id="KW-0418">Kinase</keyword>
<evidence type="ECO:0000256" key="4">
    <source>
        <dbReference type="SAM" id="Phobius"/>
    </source>
</evidence>
<dbReference type="Pfam" id="PF02518">
    <property type="entry name" value="HATPase_c"/>
    <property type="match status" value="1"/>
</dbReference>
<dbReference type="STRING" id="1907941.BKE30_03430"/>
<dbReference type="InterPro" id="IPR050482">
    <property type="entry name" value="Sensor_HK_TwoCompSys"/>
</dbReference>
<dbReference type="EMBL" id="MLCN01000008">
    <property type="protein sequence ID" value="ONG41506.1"/>
    <property type="molecule type" value="Genomic_DNA"/>
</dbReference>
<evidence type="ECO:0000313" key="7">
    <source>
        <dbReference type="Proteomes" id="UP000192132"/>
    </source>
</evidence>
<organism evidence="6 7">
    <name type="scientific">Alkanindiges hydrocarboniclasticus</name>
    <dbReference type="NCBI Taxonomy" id="1907941"/>
    <lineage>
        <taxon>Bacteria</taxon>
        <taxon>Pseudomonadati</taxon>
        <taxon>Pseudomonadota</taxon>
        <taxon>Gammaproteobacteria</taxon>
        <taxon>Moraxellales</taxon>
        <taxon>Moraxellaceae</taxon>
        <taxon>Alkanindiges</taxon>
    </lineage>
</organism>
<evidence type="ECO:0000256" key="3">
    <source>
        <dbReference type="ARBA" id="ARBA00023012"/>
    </source>
</evidence>
<comment type="caution">
    <text evidence="6">The sequence shown here is derived from an EMBL/GenBank/DDBJ whole genome shotgun (WGS) entry which is preliminary data.</text>
</comment>
<proteinExistence type="predicted"/>
<feature type="transmembrane region" description="Helical" evidence="4">
    <location>
        <begin position="155"/>
        <end position="175"/>
    </location>
</feature>
<keyword evidence="3" id="KW-0902">Two-component regulatory system</keyword>
<dbReference type="Proteomes" id="UP000192132">
    <property type="component" value="Unassembled WGS sequence"/>
</dbReference>
<name>A0A1S8CWF4_9GAMM</name>
<dbReference type="PROSITE" id="PS51257">
    <property type="entry name" value="PROKAR_LIPOPROTEIN"/>
    <property type="match status" value="1"/>
</dbReference>
<feature type="transmembrane region" description="Helical" evidence="4">
    <location>
        <begin position="277"/>
        <end position="296"/>
    </location>
</feature>
<keyword evidence="4" id="KW-1133">Transmembrane helix</keyword>
<dbReference type="InterPro" id="IPR005467">
    <property type="entry name" value="His_kinase_dom"/>
</dbReference>
<feature type="transmembrane region" description="Helical" evidence="4">
    <location>
        <begin position="342"/>
        <end position="359"/>
    </location>
</feature>
<dbReference type="RefSeq" id="WP_076877264.1">
    <property type="nucleotide sequence ID" value="NZ_MLCN01000008.1"/>
</dbReference>
<protein>
    <recommendedName>
        <fullName evidence="5">Histidine kinase domain-containing protein</fullName>
    </recommendedName>
</protein>
<dbReference type="Gene3D" id="3.30.565.10">
    <property type="entry name" value="Histidine kinase-like ATPase, C-terminal domain"/>
    <property type="match status" value="1"/>
</dbReference>
<feature type="transmembrane region" description="Helical" evidence="4">
    <location>
        <begin position="216"/>
        <end position="239"/>
    </location>
</feature>